<gene>
    <name evidence="2" type="ORF">D0Y53_05095</name>
</gene>
<organism evidence="2 3">
    <name type="scientific">Cognatiluteimonas weifangensis</name>
    <dbReference type="NCBI Taxonomy" id="2303539"/>
    <lineage>
        <taxon>Bacteria</taxon>
        <taxon>Pseudomonadati</taxon>
        <taxon>Pseudomonadota</taxon>
        <taxon>Gammaproteobacteria</taxon>
        <taxon>Lysobacterales</taxon>
        <taxon>Lysobacteraceae</taxon>
        <taxon>Cognatiluteimonas</taxon>
    </lineage>
</organism>
<comment type="caution">
    <text evidence="2">The sequence shown here is derived from an EMBL/GenBank/DDBJ whole genome shotgun (WGS) entry which is preliminary data.</text>
</comment>
<feature type="region of interest" description="Disordered" evidence="1">
    <location>
        <begin position="131"/>
        <end position="152"/>
    </location>
</feature>
<evidence type="ECO:0000313" key="2">
    <source>
        <dbReference type="EMBL" id="RFP61111.1"/>
    </source>
</evidence>
<name>A0A372DNF1_9GAMM</name>
<proteinExistence type="predicted"/>
<dbReference type="OrthoDB" id="8756642at2"/>
<protein>
    <recommendedName>
        <fullName evidence="4">Terminase small subunit</fullName>
    </recommendedName>
</protein>
<accession>A0A372DNF1</accession>
<dbReference type="EMBL" id="QVPD01000004">
    <property type="protein sequence ID" value="RFP61111.1"/>
    <property type="molecule type" value="Genomic_DNA"/>
</dbReference>
<dbReference type="InterPro" id="IPR005335">
    <property type="entry name" value="Terminase_ssu"/>
</dbReference>
<sequence>MATQLTQKQRTFAENKAAGMTNRDAAIAAGYAVAAADATGYKLTQHPGVRAEIKAATKGTPTVDTKSSMPAMPRKHYDDAKQFLLDAMNLASLPIAVRGDYAKALLPYQHARMGETGKKEKAKDRAREIARNGRHKFATKQPPQLHVVKNTD</sequence>
<evidence type="ECO:0000313" key="3">
    <source>
        <dbReference type="Proteomes" id="UP000262917"/>
    </source>
</evidence>
<reference evidence="2 3" key="1">
    <citation type="submission" date="2018-08" db="EMBL/GenBank/DDBJ databases">
        <title>Lysobacter weifangensis sp. nov., a new member of the family 'Xanthomonadaceae', isolated from soil in a farmland.</title>
        <authorList>
            <person name="Zhao H."/>
        </authorList>
    </citation>
    <scope>NUCLEOTIDE SEQUENCE [LARGE SCALE GENOMIC DNA]</scope>
    <source>
        <strain evidence="2 3">WF-2</strain>
    </source>
</reference>
<dbReference type="Proteomes" id="UP000262917">
    <property type="component" value="Unassembled WGS sequence"/>
</dbReference>
<dbReference type="GO" id="GO:0051276">
    <property type="term" value="P:chromosome organization"/>
    <property type="evidence" value="ECO:0007669"/>
    <property type="project" value="InterPro"/>
</dbReference>
<dbReference type="InterPro" id="IPR038713">
    <property type="entry name" value="Terminase_Gp1_N_sf"/>
</dbReference>
<evidence type="ECO:0008006" key="4">
    <source>
        <dbReference type="Google" id="ProtNLM"/>
    </source>
</evidence>
<keyword evidence="3" id="KW-1185">Reference proteome</keyword>
<dbReference type="AlphaFoldDB" id="A0A372DNF1"/>
<dbReference type="Gene3D" id="1.10.10.1400">
    <property type="entry name" value="Terminase, small subunit, N-terminal DNA-binding domain, HTH motif"/>
    <property type="match status" value="1"/>
</dbReference>
<evidence type="ECO:0000256" key="1">
    <source>
        <dbReference type="SAM" id="MobiDB-lite"/>
    </source>
</evidence>
<dbReference type="RefSeq" id="WP_117202137.1">
    <property type="nucleotide sequence ID" value="NZ_JBHTBK010000009.1"/>
</dbReference>
<dbReference type="Pfam" id="PF03592">
    <property type="entry name" value="Terminase_2"/>
    <property type="match status" value="1"/>
</dbReference>